<evidence type="ECO:0000313" key="1">
    <source>
        <dbReference type="EMBL" id="KAE9627404.1"/>
    </source>
</evidence>
<reference evidence="2 3" key="1">
    <citation type="submission" date="2019-05" db="EMBL/GenBank/DDBJ databases">
        <title>Draft genome sequence of Pelagicola sp. DSW4-44.</title>
        <authorList>
            <person name="Oh J."/>
        </authorList>
    </citation>
    <scope>NUCLEOTIDE SEQUENCE [LARGE SCALE GENOMIC DNA]</scope>
    <source>
        <strain evidence="2 3">DSW4-44</strain>
    </source>
</reference>
<sequence length="76" mass="8606">MTRLETTTPFADLNAALSQITADFGKWRVLSALLRHLFVRKRPVAMLSPPLNAHMRRDIGLQPLGDLAIDRLPPRF</sequence>
<name>A0A5R8YYD7_9RHOB</name>
<dbReference type="Proteomes" id="UP000441586">
    <property type="component" value="Unassembled WGS sequence"/>
</dbReference>
<dbReference type="EMBL" id="WSFO01000013">
    <property type="protein sequence ID" value="KAE9627404.1"/>
    <property type="molecule type" value="Genomic_DNA"/>
</dbReference>
<evidence type="ECO:0008006" key="5">
    <source>
        <dbReference type="Google" id="ProtNLM"/>
    </source>
</evidence>
<dbReference type="OrthoDB" id="7961213at2"/>
<proteinExistence type="predicted"/>
<dbReference type="Proteomes" id="UP000305041">
    <property type="component" value="Unassembled WGS sequence"/>
</dbReference>
<evidence type="ECO:0000313" key="4">
    <source>
        <dbReference type="Proteomes" id="UP000441586"/>
    </source>
</evidence>
<accession>A0A5R8YYD7</accession>
<reference evidence="1 4" key="2">
    <citation type="submission" date="2019-12" db="EMBL/GenBank/DDBJ databases">
        <authorList>
            <person name="Zhang Y.-J."/>
        </authorList>
    </citation>
    <scope>NUCLEOTIDE SEQUENCE [LARGE SCALE GENOMIC DNA]</scope>
    <source>
        <strain evidence="1 4">H18S-6</strain>
    </source>
</reference>
<organism evidence="1 4">
    <name type="scientific">Parasedimentitalea maritima</name>
    <dbReference type="NCBI Taxonomy" id="2578117"/>
    <lineage>
        <taxon>Bacteria</taxon>
        <taxon>Pseudomonadati</taxon>
        <taxon>Pseudomonadota</taxon>
        <taxon>Alphaproteobacteria</taxon>
        <taxon>Rhodobacterales</taxon>
        <taxon>Paracoccaceae</taxon>
        <taxon>Parasedimentitalea</taxon>
    </lineage>
</organism>
<gene>
    <name evidence="2" type="ORF">FEE96_18650</name>
    <name evidence="1" type="ORF">GP644_19755</name>
</gene>
<accession>A0A6A4RBV4</accession>
<protein>
    <recommendedName>
        <fullName evidence="5">DUF1127 domain-containing protein</fullName>
    </recommendedName>
</protein>
<keyword evidence="3" id="KW-1185">Reference proteome</keyword>
<dbReference type="RefSeq" id="WP_138164634.1">
    <property type="nucleotide sequence ID" value="NZ_VAUA01000010.1"/>
</dbReference>
<dbReference type="AlphaFoldDB" id="A0A5R8YYD7"/>
<dbReference type="EMBL" id="VAUA01000010">
    <property type="protein sequence ID" value="TLP58453.1"/>
    <property type="molecule type" value="Genomic_DNA"/>
</dbReference>
<evidence type="ECO:0000313" key="3">
    <source>
        <dbReference type="Proteomes" id="UP000305041"/>
    </source>
</evidence>
<evidence type="ECO:0000313" key="2">
    <source>
        <dbReference type="EMBL" id="TLP58453.1"/>
    </source>
</evidence>
<comment type="caution">
    <text evidence="1">The sequence shown here is derived from an EMBL/GenBank/DDBJ whole genome shotgun (WGS) entry which is preliminary data.</text>
</comment>